<evidence type="ECO:0000313" key="2">
    <source>
        <dbReference type="Proteomes" id="UP000232003"/>
    </source>
</evidence>
<dbReference type="EMBL" id="CP024785">
    <property type="protein sequence ID" value="AUB35139.1"/>
    <property type="molecule type" value="Genomic_DNA"/>
</dbReference>
<keyword evidence="2" id="KW-1185">Reference proteome</keyword>
<gene>
    <name evidence="1" type="ORF">COO91_01004</name>
</gene>
<dbReference type="KEGG" id="nfl:COO91_01004"/>
<name>A0A2K8SI67_9NOSO</name>
<evidence type="ECO:0000313" key="1">
    <source>
        <dbReference type="EMBL" id="AUB35139.1"/>
    </source>
</evidence>
<organism evidence="1 2">
    <name type="scientific">Nostoc flagelliforme CCNUN1</name>
    <dbReference type="NCBI Taxonomy" id="2038116"/>
    <lineage>
        <taxon>Bacteria</taxon>
        <taxon>Bacillati</taxon>
        <taxon>Cyanobacteriota</taxon>
        <taxon>Cyanophyceae</taxon>
        <taxon>Nostocales</taxon>
        <taxon>Nostocaceae</taxon>
        <taxon>Nostoc</taxon>
    </lineage>
</organism>
<protein>
    <submittedName>
        <fullName evidence="1">Mobile element protein</fullName>
    </submittedName>
</protein>
<sequence length="51" mass="5818">MVKHPIEVVEYHRHTLLCQHCGTLQSANWSPEIRTLAKVFCGIIKNLAICD</sequence>
<accession>A0A2K8SI67</accession>
<dbReference type="AlphaFoldDB" id="A0A2K8SI67"/>
<reference evidence="1 2" key="1">
    <citation type="submission" date="2017-11" db="EMBL/GenBank/DDBJ databases">
        <title>Complete genome of a free-living desiccation-tolerant cyanobacterium and its photosynthetic adaptation to extreme terrestrial habitat.</title>
        <authorList>
            <person name="Shang J."/>
        </authorList>
    </citation>
    <scope>NUCLEOTIDE SEQUENCE [LARGE SCALE GENOMIC DNA]</scope>
    <source>
        <strain evidence="1 2">CCNUN1</strain>
    </source>
</reference>
<dbReference type="Proteomes" id="UP000232003">
    <property type="component" value="Chromosome"/>
</dbReference>
<proteinExistence type="predicted"/>